<evidence type="ECO:0000313" key="3">
    <source>
        <dbReference type="Proteomes" id="UP000807115"/>
    </source>
</evidence>
<reference evidence="2" key="2">
    <citation type="submission" date="2020-10" db="EMBL/GenBank/DDBJ databases">
        <authorList>
            <person name="Cooper E.A."/>
            <person name="Brenton Z.W."/>
            <person name="Flinn B.S."/>
            <person name="Jenkins J."/>
            <person name="Shu S."/>
            <person name="Flowers D."/>
            <person name="Luo F."/>
            <person name="Wang Y."/>
            <person name="Xia P."/>
            <person name="Barry K."/>
            <person name="Daum C."/>
            <person name="Lipzen A."/>
            <person name="Yoshinaga Y."/>
            <person name="Schmutz J."/>
            <person name="Saski C."/>
            <person name="Vermerris W."/>
            <person name="Kresovich S."/>
        </authorList>
    </citation>
    <scope>NUCLEOTIDE SEQUENCE</scope>
</reference>
<organism evidence="2 3">
    <name type="scientific">Sorghum bicolor</name>
    <name type="common">Sorghum</name>
    <name type="synonym">Sorghum vulgare</name>
    <dbReference type="NCBI Taxonomy" id="4558"/>
    <lineage>
        <taxon>Eukaryota</taxon>
        <taxon>Viridiplantae</taxon>
        <taxon>Streptophyta</taxon>
        <taxon>Embryophyta</taxon>
        <taxon>Tracheophyta</taxon>
        <taxon>Spermatophyta</taxon>
        <taxon>Magnoliopsida</taxon>
        <taxon>Liliopsida</taxon>
        <taxon>Poales</taxon>
        <taxon>Poaceae</taxon>
        <taxon>PACMAD clade</taxon>
        <taxon>Panicoideae</taxon>
        <taxon>Andropogonodae</taxon>
        <taxon>Andropogoneae</taxon>
        <taxon>Sorghinae</taxon>
        <taxon>Sorghum</taxon>
    </lineage>
</organism>
<evidence type="ECO:0000313" key="2">
    <source>
        <dbReference type="EMBL" id="KAG0536016.1"/>
    </source>
</evidence>
<accession>A0A921RAZ5</accession>
<feature type="compositionally biased region" description="Polar residues" evidence="1">
    <location>
        <begin position="29"/>
        <end position="42"/>
    </location>
</feature>
<name>A0A921RAZ5_SORBI</name>
<gene>
    <name evidence="2" type="ORF">BDA96_03G028200</name>
</gene>
<dbReference type="EMBL" id="CM027682">
    <property type="protein sequence ID" value="KAG0536016.1"/>
    <property type="molecule type" value="Genomic_DNA"/>
</dbReference>
<evidence type="ECO:0000256" key="1">
    <source>
        <dbReference type="SAM" id="MobiDB-lite"/>
    </source>
</evidence>
<proteinExistence type="predicted"/>
<feature type="region of interest" description="Disordered" evidence="1">
    <location>
        <begin position="1"/>
        <end position="83"/>
    </location>
</feature>
<sequence length="221" mass="24370">MPTSRRLAEAKPAGSNAEAAANPRDQDDILQSKQGEAATQEQSRAEQSRTGGSICDREPTPSARPYLFQSRSSSSQVRAHRPTRAAVAVVPTLPLPLYHHVYRRYVENPAAPHGDGDARMQTQCRVGESSNVRRSIHIVVSSVVYRWLCVLFELGMTGWPAGRFCCHVVRHSRNLSIGIESGPTRLLCLLLLRPAGSCRRVRVLLRLVAACSFLVGTNQQF</sequence>
<dbReference type="Proteomes" id="UP000807115">
    <property type="component" value="Chromosome 3"/>
</dbReference>
<comment type="caution">
    <text evidence="2">The sequence shown here is derived from an EMBL/GenBank/DDBJ whole genome shotgun (WGS) entry which is preliminary data.</text>
</comment>
<protein>
    <submittedName>
        <fullName evidence="2">Uncharacterized protein</fullName>
    </submittedName>
</protein>
<reference evidence="2" key="1">
    <citation type="journal article" date="2019" name="BMC Genomics">
        <title>A new reference genome for Sorghum bicolor reveals high levels of sequence similarity between sweet and grain genotypes: implications for the genetics of sugar metabolism.</title>
        <authorList>
            <person name="Cooper E.A."/>
            <person name="Brenton Z.W."/>
            <person name="Flinn B.S."/>
            <person name="Jenkins J."/>
            <person name="Shu S."/>
            <person name="Flowers D."/>
            <person name="Luo F."/>
            <person name="Wang Y."/>
            <person name="Xia P."/>
            <person name="Barry K."/>
            <person name="Daum C."/>
            <person name="Lipzen A."/>
            <person name="Yoshinaga Y."/>
            <person name="Schmutz J."/>
            <person name="Saski C."/>
            <person name="Vermerris W."/>
            <person name="Kresovich S."/>
        </authorList>
    </citation>
    <scope>NUCLEOTIDE SEQUENCE</scope>
</reference>
<dbReference type="AlphaFoldDB" id="A0A921RAZ5"/>